<keyword evidence="4" id="KW-1185">Reference proteome</keyword>
<keyword evidence="2" id="KW-1133">Transmembrane helix</keyword>
<dbReference type="PANTHER" id="PTHR34980:SF3">
    <property type="entry name" value="BLR8105 PROTEIN"/>
    <property type="match status" value="1"/>
</dbReference>
<dbReference type="InterPro" id="IPR008523">
    <property type="entry name" value="DUF805"/>
</dbReference>
<dbReference type="Proteomes" id="UP000717995">
    <property type="component" value="Unassembled WGS sequence"/>
</dbReference>
<name>A0ABS2IGK2_9GAMM</name>
<reference evidence="3 4" key="1">
    <citation type="submission" date="2021-02" db="EMBL/GenBank/DDBJ databases">
        <authorList>
            <person name="Lee D.-H."/>
        </authorList>
    </citation>
    <scope>NUCLEOTIDE SEQUENCE [LARGE SCALE GENOMIC DNA]</scope>
    <source>
        <strain evidence="3 4">UL073</strain>
    </source>
</reference>
<feature type="transmembrane region" description="Helical" evidence="2">
    <location>
        <begin position="181"/>
        <end position="202"/>
    </location>
</feature>
<protein>
    <submittedName>
        <fullName evidence="3">DUF805 domain-containing protein</fullName>
    </submittedName>
</protein>
<keyword evidence="2" id="KW-0472">Membrane</keyword>
<gene>
    <name evidence="3" type="ORF">JQX08_15935</name>
</gene>
<dbReference type="RefSeq" id="WP_205349396.1">
    <property type="nucleotide sequence ID" value="NZ_JAFEUP010000005.1"/>
</dbReference>
<feature type="transmembrane region" description="Helical" evidence="2">
    <location>
        <begin position="208"/>
        <end position="230"/>
    </location>
</feature>
<accession>A0ABS2IGK2</accession>
<feature type="compositionally biased region" description="Pro residues" evidence="1">
    <location>
        <begin position="135"/>
        <end position="152"/>
    </location>
</feature>
<evidence type="ECO:0000256" key="1">
    <source>
        <dbReference type="SAM" id="MobiDB-lite"/>
    </source>
</evidence>
<proteinExistence type="predicted"/>
<sequence>MSDTRYKIVFDGELMPEMSLDTVKDNLARLFKLDRARVEPLFGRQAVVLKRDLPAGEVDKYVSALERAGAQVRKEQDLAASLSLVETEEHQPEETARMQCPKCGHEQTKAIECSACGIVIDKYLARQAQLAENPAPEPEPPRDTPPASPYTPPQAQVGEELPEFGDLNVFSVQGRIGRLRYLAWTLVVLLASVGLFGLAMIGMGIHQMVGWTLISVVGIAIVVVSLMIGVQRLHDIGWSGWLLLLNIIPVVGSVLSLLMLLVPGTTGVNRFGPPPPANSTAVKVLAALWLLPIAAALLVVALGGAAALSGLGEDFGLQNPPATQETPANAYGEE</sequence>
<keyword evidence="2" id="KW-0812">Transmembrane</keyword>
<evidence type="ECO:0000313" key="4">
    <source>
        <dbReference type="Proteomes" id="UP000717995"/>
    </source>
</evidence>
<feature type="transmembrane region" description="Helical" evidence="2">
    <location>
        <begin position="242"/>
        <end position="264"/>
    </location>
</feature>
<feature type="transmembrane region" description="Helical" evidence="2">
    <location>
        <begin position="284"/>
        <end position="308"/>
    </location>
</feature>
<evidence type="ECO:0000256" key="2">
    <source>
        <dbReference type="SAM" id="Phobius"/>
    </source>
</evidence>
<dbReference type="EMBL" id="JAFEUP010000005">
    <property type="protein sequence ID" value="MBM7062201.1"/>
    <property type="molecule type" value="Genomic_DNA"/>
</dbReference>
<dbReference type="PANTHER" id="PTHR34980">
    <property type="entry name" value="INNER MEMBRANE PROTEIN-RELATED-RELATED"/>
    <property type="match status" value="1"/>
</dbReference>
<dbReference type="Pfam" id="PF05656">
    <property type="entry name" value="DUF805"/>
    <property type="match status" value="1"/>
</dbReference>
<feature type="region of interest" description="Disordered" evidence="1">
    <location>
        <begin position="131"/>
        <end position="155"/>
    </location>
</feature>
<evidence type="ECO:0000313" key="3">
    <source>
        <dbReference type="EMBL" id="MBM7062201.1"/>
    </source>
</evidence>
<organism evidence="3 4">
    <name type="scientific">Zestomonas insulae</name>
    <dbReference type="NCBI Taxonomy" id="2809017"/>
    <lineage>
        <taxon>Bacteria</taxon>
        <taxon>Pseudomonadati</taxon>
        <taxon>Pseudomonadota</taxon>
        <taxon>Gammaproteobacteria</taxon>
        <taxon>Pseudomonadales</taxon>
        <taxon>Pseudomonadaceae</taxon>
        <taxon>Zestomonas</taxon>
    </lineage>
</organism>
<comment type="caution">
    <text evidence="3">The sequence shown here is derived from an EMBL/GenBank/DDBJ whole genome shotgun (WGS) entry which is preliminary data.</text>
</comment>